<gene>
    <name evidence="4" type="ORF">RRG08_012111</name>
</gene>
<evidence type="ECO:0000313" key="5">
    <source>
        <dbReference type="Proteomes" id="UP001283361"/>
    </source>
</evidence>
<proteinExistence type="predicted"/>
<feature type="compositionally biased region" description="Basic and acidic residues" evidence="1">
    <location>
        <begin position="328"/>
        <end position="340"/>
    </location>
</feature>
<feature type="compositionally biased region" description="Polar residues" evidence="1">
    <location>
        <begin position="348"/>
        <end position="360"/>
    </location>
</feature>
<feature type="signal peptide" evidence="3">
    <location>
        <begin position="1"/>
        <end position="27"/>
    </location>
</feature>
<evidence type="ECO:0000256" key="1">
    <source>
        <dbReference type="SAM" id="MobiDB-lite"/>
    </source>
</evidence>
<comment type="caution">
    <text evidence="4">The sequence shown here is derived from an EMBL/GenBank/DDBJ whole genome shotgun (WGS) entry which is preliminary data.</text>
</comment>
<name>A0AAE1E3S0_9GAST</name>
<feature type="compositionally biased region" description="Basic residues" evidence="1">
    <location>
        <begin position="279"/>
        <end position="289"/>
    </location>
</feature>
<sequence>MPRRLRLSVSSLSLGLIVTTLTSLLHAKMATGRGSMVILMSRNDVNDSSNWDGVISGQARVFLGSNIASINSCLCGNVTDGGSGWCYLGETLNAGREVFNVSTSESMDGALLKCTLYITVGKSYLYCNSKLANRETDCEALIPCPSKIIAAVCSDQRDCVAWCDRNRTLPVVDEEEREAGGVQPAVKVVHHLGHDVIAVIITGGVLCILVLACCIFDKIKSSKWYILRFPKKHKKSESMKEDFKPAVSTLPSPLYDQQMNFALNLIPPPAKSRDDKKRASIKKKSKRKLKDQFRSMSLPTMLECNDADLILDQPAQRSGSCESSPSSSHEDIKPDIKMEEDGAGYPNLESSPTPVDSTKL</sequence>
<evidence type="ECO:0000313" key="4">
    <source>
        <dbReference type="EMBL" id="KAK3793349.1"/>
    </source>
</evidence>
<dbReference type="EMBL" id="JAWDGP010001257">
    <property type="protein sequence ID" value="KAK3793349.1"/>
    <property type="molecule type" value="Genomic_DNA"/>
</dbReference>
<feature type="region of interest" description="Disordered" evidence="1">
    <location>
        <begin position="265"/>
        <end position="291"/>
    </location>
</feature>
<reference evidence="4" key="1">
    <citation type="journal article" date="2023" name="G3 (Bethesda)">
        <title>A reference genome for the long-term kleptoplast-retaining sea slug Elysia crispata morphotype clarki.</title>
        <authorList>
            <person name="Eastman K.E."/>
            <person name="Pendleton A.L."/>
            <person name="Shaikh M.A."/>
            <person name="Suttiyut T."/>
            <person name="Ogas R."/>
            <person name="Tomko P."/>
            <person name="Gavelis G."/>
            <person name="Widhalm J.R."/>
            <person name="Wisecaver J.H."/>
        </authorList>
    </citation>
    <scope>NUCLEOTIDE SEQUENCE</scope>
    <source>
        <strain evidence="4">ECLA1</strain>
    </source>
</reference>
<feature type="transmembrane region" description="Helical" evidence="2">
    <location>
        <begin position="196"/>
        <end position="216"/>
    </location>
</feature>
<accession>A0AAE1E3S0</accession>
<evidence type="ECO:0000256" key="2">
    <source>
        <dbReference type="SAM" id="Phobius"/>
    </source>
</evidence>
<feature type="compositionally biased region" description="Low complexity" evidence="1">
    <location>
        <begin position="318"/>
        <end position="327"/>
    </location>
</feature>
<keyword evidence="2" id="KW-1133">Transmembrane helix</keyword>
<dbReference type="Proteomes" id="UP001283361">
    <property type="component" value="Unassembled WGS sequence"/>
</dbReference>
<keyword evidence="2" id="KW-0472">Membrane</keyword>
<organism evidence="4 5">
    <name type="scientific">Elysia crispata</name>
    <name type="common">lettuce slug</name>
    <dbReference type="NCBI Taxonomy" id="231223"/>
    <lineage>
        <taxon>Eukaryota</taxon>
        <taxon>Metazoa</taxon>
        <taxon>Spiralia</taxon>
        <taxon>Lophotrochozoa</taxon>
        <taxon>Mollusca</taxon>
        <taxon>Gastropoda</taxon>
        <taxon>Heterobranchia</taxon>
        <taxon>Euthyneura</taxon>
        <taxon>Panpulmonata</taxon>
        <taxon>Sacoglossa</taxon>
        <taxon>Placobranchoidea</taxon>
        <taxon>Plakobranchidae</taxon>
        <taxon>Elysia</taxon>
    </lineage>
</organism>
<feature type="region of interest" description="Disordered" evidence="1">
    <location>
        <begin position="313"/>
        <end position="360"/>
    </location>
</feature>
<keyword evidence="3" id="KW-0732">Signal</keyword>
<keyword evidence="2" id="KW-0812">Transmembrane</keyword>
<protein>
    <submittedName>
        <fullName evidence="4">Uncharacterized protein</fullName>
    </submittedName>
</protein>
<evidence type="ECO:0000256" key="3">
    <source>
        <dbReference type="SAM" id="SignalP"/>
    </source>
</evidence>
<feature type="chain" id="PRO_5042149228" evidence="3">
    <location>
        <begin position="28"/>
        <end position="360"/>
    </location>
</feature>
<keyword evidence="5" id="KW-1185">Reference proteome</keyword>
<dbReference type="AlphaFoldDB" id="A0AAE1E3S0"/>